<dbReference type="CDD" id="cd00303">
    <property type="entry name" value="retropepsin_like"/>
    <property type="match status" value="1"/>
</dbReference>
<feature type="compositionally biased region" description="Acidic residues" evidence="2">
    <location>
        <begin position="1024"/>
        <end position="1033"/>
    </location>
</feature>
<dbReference type="InterPro" id="IPR021109">
    <property type="entry name" value="Peptidase_aspartic_dom_sf"/>
</dbReference>
<keyword evidence="4" id="KW-1185">Reference proteome</keyword>
<feature type="compositionally biased region" description="Low complexity" evidence="2">
    <location>
        <begin position="1904"/>
        <end position="1927"/>
    </location>
</feature>
<evidence type="ECO:0008006" key="5">
    <source>
        <dbReference type="Google" id="ProtNLM"/>
    </source>
</evidence>
<feature type="compositionally biased region" description="Polar residues" evidence="2">
    <location>
        <begin position="1037"/>
        <end position="1051"/>
    </location>
</feature>
<feature type="compositionally biased region" description="Acidic residues" evidence="2">
    <location>
        <begin position="544"/>
        <end position="580"/>
    </location>
</feature>
<evidence type="ECO:0000313" key="3">
    <source>
        <dbReference type="EMBL" id="KAL0565516.1"/>
    </source>
</evidence>
<organism evidence="3 4">
    <name type="scientific">Marasmius crinis-equi</name>
    <dbReference type="NCBI Taxonomy" id="585013"/>
    <lineage>
        <taxon>Eukaryota</taxon>
        <taxon>Fungi</taxon>
        <taxon>Dikarya</taxon>
        <taxon>Basidiomycota</taxon>
        <taxon>Agaricomycotina</taxon>
        <taxon>Agaricomycetes</taxon>
        <taxon>Agaricomycetidae</taxon>
        <taxon>Agaricales</taxon>
        <taxon>Marasmiineae</taxon>
        <taxon>Marasmiaceae</taxon>
        <taxon>Marasmius</taxon>
    </lineage>
</organism>
<proteinExistence type="predicted"/>
<accession>A0ABR3ERI4</accession>
<reference evidence="3 4" key="1">
    <citation type="submission" date="2024-02" db="EMBL/GenBank/DDBJ databases">
        <title>A draft genome for the cacao thread blight pathogen Marasmius crinis-equi.</title>
        <authorList>
            <person name="Cohen S.P."/>
            <person name="Baruah I.K."/>
            <person name="Amoako-Attah I."/>
            <person name="Bukari Y."/>
            <person name="Meinhardt L.W."/>
            <person name="Bailey B.A."/>
        </authorList>
    </citation>
    <scope>NUCLEOTIDE SEQUENCE [LARGE SCALE GENOMIC DNA]</scope>
    <source>
        <strain evidence="3 4">GH-76</strain>
    </source>
</reference>
<keyword evidence="1" id="KW-0645">Protease</keyword>
<feature type="region of interest" description="Disordered" evidence="2">
    <location>
        <begin position="1024"/>
        <end position="1077"/>
    </location>
</feature>
<dbReference type="PROSITE" id="PS00141">
    <property type="entry name" value="ASP_PROTEASE"/>
    <property type="match status" value="1"/>
</dbReference>
<feature type="compositionally biased region" description="Basic and acidic residues" evidence="2">
    <location>
        <begin position="1183"/>
        <end position="1194"/>
    </location>
</feature>
<keyword evidence="1" id="KW-0064">Aspartyl protease</keyword>
<feature type="region of interest" description="Disordered" evidence="2">
    <location>
        <begin position="1183"/>
        <end position="1251"/>
    </location>
</feature>
<dbReference type="Proteomes" id="UP001465976">
    <property type="component" value="Unassembled WGS sequence"/>
</dbReference>
<feature type="region of interest" description="Disordered" evidence="2">
    <location>
        <begin position="280"/>
        <end position="301"/>
    </location>
</feature>
<feature type="region of interest" description="Disordered" evidence="2">
    <location>
        <begin position="1413"/>
        <end position="1514"/>
    </location>
</feature>
<dbReference type="InterPro" id="IPR001969">
    <property type="entry name" value="Aspartic_peptidase_AS"/>
</dbReference>
<evidence type="ECO:0000313" key="4">
    <source>
        <dbReference type="Proteomes" id="UP001465976"/>
    </source>
</evidence>
<evidence type="ECO:0000256" key="1">
    <source>
        <dbReference type="ARBA" id="ARBA00022750"/>
    </source>
</evidence>
<dbReference type="Gene3D" id="2.40.70.10">
    <property type="entry name" value="Acid Proteases"/>
    <property type="match status" value="1"/>
</dbReference>
<keyword evidence="1" id="KW-0378">Hydrolase</keyword>
<feature type="region of interest" description="Disordered" evidence="2">
    <location>
        <begin position="1091"/>
        <end position="1123"/>
    </location>
</feature>
<feature type="compositionally biased region" description="Acidic residues" evidence="2">
    <location>
        <begin position="285"/>
        <end position="301"/>
    </location>
</feature>
<evidence type="ECO:0000256" key="2">
    <source>
        <dbReference type="SAM" id="MobiDB-lite"/>
    </source>
</evidence>
<feature type="compositionally biased region" description="Low complexity" evidence="2">
    <location>
        <begin position="1461"/>
        <end position="1474"/>
    </location>
</feature>
<protein>
    <recommendedName>
        <fullName evidence="5">Peptidase A2 domain-containing protein</fullName>
    </recommendedName>
</protein>
<feature type="compositionally biased region" description="Polar residues" evidence="2">
    <location>
        <begin position="683"/>
        <end position="695"/>
    </location>
</feature>
<sequence>MSNQPVVEAVIPQGVYQEPISNAGANPRAPTGHAAVTHASPAAEVQARLAATASGTPSHLLSSIKAQVDPVVLLPALVSLPQPYSRDAPRLFKGSYAKVEGWLSQYEKVAKKYGVKEDKEKCEGLLDYCSLKVKRTIRSLTSFRNGDWDAFKQDILKLYDAARARQQYQPSDIQALARRQSSSPIDNLSKWLKYRRRFQEKGGELVPSGKMTDQQLATYFWLGIPELLRKLLELQLCAKFPQRDNTVPYPIPDICHAAEQYFSRSHFVSTVPDAEAFGTLAREEDSGDDSDSEEDSDSDMEELELWRKLFRGKVKDRTKGKEGASEVAPPPTRVVPDLATKERIRATQFSGSQAEVAELISRLNGMKLDNPEYGALYYRATTLDPNSRTCITRAPALAPVPTLPTASYNQPGGVQRPLVPITADGQTVRMIPFEKRPPAGPRFACNGCGSATHRMSECGGISERQQKGELKWDSAQRKLVTAEGRVIERQRGENLLQALDRMISEARQSSHPANPQSMLYKLLDSGQQRRPQPSGSAFLERVLEEDPSEEEYADEDLSSSEGWEDEEDEFESSTEEEEDYISQGSESAASLAAVLHADRTTPKGKDIRMKTSAGPREGYQAARSKRHAMPPKRADGSRPTWQEAVGTAKRRPVAKDPVPRTTSGSPPPRTLPADIFDEPAQVPTASVEPSTTRNVSFPPPREPINETPSIEPTPRLKDTHIPLNPKPYDARTSSARRATSLEPRPLPRPTPMDSQRRPTVRFAEPETPQTMVENKGLEERTKRGEKLARKSELARRVDKQSILDRLLGTQVQVTLGEVLGTSRELSSAFHDLSKVRLSQEKPLSKKVAHVNTIISPESGRVMFTKNAKLIEFFLEFNGRKIRAILDTGSQINVMNTAVYEEVIRLPIDLREYTIMNDANGGVRRLDGAVDDLPLMCGSVETRGFYFVGDSVPFSLLLGRPWISDNAVSIDERRNGTYLVFKDPETWEPIYEMIVATRPGRGPHYRLGGETERHMRSYHVGLAQEEAEEVPDSEQEQRQSPDITTDSPNHTLPSGFATEEKEDESISEIPERQRSFSPTFSTDSAYALRPVMWHPSPGNEGEVENEGSTNSLDSAWNEDESEGHTFQRGTVQALVGSPGIGGTQMTTDLLLLMKVWLRIWVVASATLLLRLCQTMEHLIRTYEEDKRREEGDRELQTTTATPSCHSYLLRMSDSTNSSISSSEAGPQPSTPPPALEAISLPRHPIPERPPNPQLRALLEQRAARIPVPPVLTKPGPLHHPPFDSALTPNALVREACLSAVDALATTGRVPTRPAIAVSPQAYYLQERNRPGVGPSQTYVALNAGLIVYNPELQRSSHQQGHLHMEFFPKSNASPLAPQAADQQHFNYLFEPALLPNGQRNDHKIESADVHIVSGQSPRMGVPRPVTVNPSHLTSKLGEEREEGEVEGEIPVLVDVPSDMDIDSSSGTDDTDSGSGAAPQVATTEEAPPDSAGLQLPEPLHRPRLQPGRPIPTFIPDSPPPATSLALVPTRRPAVTLVERGRLMERSTQLPARAVPHPDRVLAGSILEITRRLPREHVGDPIFTVAEGPCQTPDWQFTSLFRLENGAIIAESKKTLVERLITAFSPVSAEIYYQLIEEGMEGCWGPTDDPDFTKRMHHNLKLQTPETRQLMVSKFRYRVGVARGQAIQPIILSAQAFDANEFARAWVVRKIPATEAGRWKCRKLPYVYINQELFRFMVMFAEYLMLRNLDHVFRARYHAYRGAPRFISEKHGHLLGNKLLTWDVRVWLLVAWEMLVFMREVELAALVNTALRMRFLDNESLDNLHRGHLFPELPSELPGTYVISWDEVMYPMESYTSFVANVFQTPHVPVGPNYVHEHVIDSDAETVPKENVTVLQLKYPIPPSPASSSSSSGSSSSASPHCSPIEVEL</sequence>
<dbReference type="EMBL" id="JBAHYK010002230">
    <property type="protein sequence ID" value="KAL0565516.1"/>
    <property type="molecule type" value="Genomic_DNA"/>
</dbReference>
<feature type="compositionally biased region" description="Basic and acidic residues" evidence="2">
    <location>
        <begin position="596"/>
        <end position="609"/>
    </location>
</feature>
<name>A0ABR3ERI4_9AGAR</name>
<feature type="region of interest" description="Disordered" evidence="2">
    <location>
        <begin position="1898"/>
        <end position="1927"/>
    </location>
</feature>
<feature type="region of interest" description="Disordered" evidence="2">
    <location>
        <begin position="544"/>
        <end position="766"/>
    </location>
</feature>
<comment type="caution">
    <text evidence="3">The sequence shown here is derived from an EMBL/GenBank/DDBJ whole genome shotgun (WGS) entry which is preliminary data.</text>
</comment>
<feature type="compositionally biased region" description="Low complexity" evidence="2">
    <location>
        <begin position="1211"/>
        <end position="1221"/>
    </location>
</feature>
<gene>
    <name evidence="3" type="ORF">V5O48_016508</name>
</gene>
<dbReference type="SUPFAM" id="SSF50630">
    <property type="entry name" value="Acid proteases"/>
    <property type="match status" value="1"/>
</dbReference>